<dbReference type="GO" id="GO:0009507">
    <property type="term" value="C:chloroplast"/>
    <property type="evidence" value="ECO:0007669"/>
    <property type="project" value="UniProtKB-SubCell"/>
</dbReference>
<dbReference type="GO" id="GO:0006412">
    <property type="term" value="P:translation"/>
    <property type="evidence" value="ECO:0007669"/>
    <property type="project" value="UniProtKB-UniRule"/>
</dbReference>
<keyword evidence="3 13" id="KW-0150">Chloroplast</keyword>
<comment type="similarity">
    <text evidence="2 10 11">Belongs to the bacterial ribosomal protein bS18 family.</text>
</comment>
<evidence type="ECO:0000256" key="7">
    <source>
        <dbReference type="ARBA" id="ARBA00022980"/>
    </source>
</evidence>
<dbReference type="PANTHER" id="PTHR13479">
    <property type="entry name" value="30S RIBOSOMAL PROTEIN S18"/>
    <property type="match status" value="1"/>
</dbReference>
<reference evidence="13" key="1">
    <citation type="journal article" date="2011" name="Genome Biol. Evol.">
        <title>Systematic error in seed plant phylogenomics.</title>
        <authorList>
            <person name="Zhong B."/>
            <person name="Deusch O."/>
            <person name="Goremykin V.V."/>
            <person name="Penny D."/>
            <person name="Biggs P.J."/>
            <person name="Atherton R.A."/>
            <person name="Nikiforova S.V."/>
            <person name="Lockhart P.J."/>
        </authorList>
    </citation>
    <scope>NUCLEOTIDE SEQUENCE</scope>
</reference>
<dbReference type="InterPro" id="IPR018275">
    <property type="entry name" value="Ribosomal_bS18_CS"/>
</dbReference>
<dbReference type="GO" id="GO:0005763">
    <property type="term" value="C:mitochondrial small ribosomal subunit"/>
    <property type="evidence" value="ECO:0007669"/>
    <property type="project" value="TreeGrafter"/>
</dbReference>
<name>G8HSL9_9CONI</name>
<feature type="compositionally biased region" description="Basic and acidic residues" evidence="12">
    <location>
        <begin position="1"/>
        <end position="15"/>
    </location>
</feature>
<evidence type="ECO:0000256" key="6">
    <source>
        <dbReference type="ARBA" id="ARBA00022884"/>
    </source>
</evidence>
<dbReference type="PRINTS" id="PR00974">
    <property type="entry name" value="RIBOSOMALS18"/>
</dbReference>
<dbReference type="Gene3D" id="4.10.640.10">
    <property type="entry name" value="Ribosomal protein S18"/>
    <property type="match status" value="1"/>
</dbReference>
<dbReference type="NCBIfam" id="TIGR00165">
    <property type="entry name" value="S18"/>
    <property type="match status" value="1"/>
</dbReference>
<dbReference type="GO" id="GO:0070181">
    <property type="term" value="F:small ribosomal subunit rRNA binding"/>
    <property type="evidence" value="ECO:0007669"/>
    <property type="project" value="TreeGrafter"/>
</dbReference>
<evidence type="ECO:0000256" key="2">
    <source>
        <dbReference type="ARBA" id="ARBA00005589"/>
    </source>
</evidence>
<evidence type="ECO:0000313" key="13">
    <source>
        <dbReference type="EMBL" id="AER45521.1"/>
    </source>
</evidence>
<keyword evidence="7 10" id="KW-0689">Ribosomal protein</keyword>
<dbReference type="InterPro" id="IPR001648">
    <property type="entry name" value="Ribosomal_bS18"/>
</dbReference>
<dbReference type="EMBL" id="JN627290">
    <property type="protein sequence ID" value="AER45521.1"/>
    <property type="molecule type" value="Genomic_DNA"/>
</dbReference>
<dbReference type="FunFam" id="4.10.640.10:FF:000002">
    <property type="entry name" value="30S ribosomal protein S18, chloroplastic"/>
    <property type="match status" value="1"/>
</dbReference>
<evidence type="ECO:0000256" key="12">
    <source>
        <dbReference type="SAM" id="MobiDB-lite"/>
    </source>
</evidence>
<keyword evidence="6 10" id="KW-0694">RNA-binding</keyword>
<sequence length="108" mass="12861">MNKSKRSLDNPEKRSIQKKYKRSFRRKSKRTFRRKKSKRTFRKPLPRLGSGDPIDYKNMSLISQFISERGKILPRRVNRLTSKQQHLMTSAIKRARILSLIPFVTSDN</sequence>
<evidence type="ECO:0000256" key="1">
    <source>
        <dbReference type="ARBA" id="ARBA00004229"/>
    </source>
</evidence>
<gene>
    <name evidence="10 13" type="primary">rps18</name>
</gene>
<proteinExistence type="inferred from homology"/>
<evidence type="ECO:0000256" key="10">
    <source>
        <dbReference type="HAMAP-Rule" id="MF_00270"/>
    </source>
</evidence>
<dbReference type="InterPro" id="IPR036870">
    <property type="entry name" value="Ribosomal_bS18_sf"/>
</dbReference>
<keyword evidence="8 10" id="KW-0687">Ribonucleoprotein</keyword>
<dbReference type="SUPFAM" id="SSF46911">
    <property type="entry name" value="Ribosomal protein S18"/>
    <property type="match status" value="1"/>
</dbReference>
<evidence type="ECO:0000256" key="3">
    <source>
        <dbReference type="ARBA" id="ARBA00022528"/>
    </source>
</evidence>
<dbReference type="PANTHER" id="PTHR13479:SF40">
    <property type="entry name" value="SMALL RIBOSOMAL SUBUNIT PROTEIN BS18M"/>
    <property type="match status" value="1"/>
</dbReference>
<accession>G8HSL9</accession>
<feature type="compositionally biased region" description="Basic residues" evidence="12">
    <location>
        <begin position="16"/>
        <end position="45"/>
    </location>
</feature>
<feature type="region of interest" description="Disordered" evidence="12">
    <location>
        <begin position="1"/>
        <end position="53"/>
    </location>
</feature>
<dbReference type="HAMAP" id="MF_00270">
    <property type="entry name" value="Ribosomal_bS18"/>
    <property type="match status" value="1"/>
</dbReference>
<dbReference type="Pfam" id="PF01084">
    <property type="entry name" value="Ribosomal_S18"/>
    <property type="match status" value="1"/>
</dbReference>
<evidence type="ECO:0000256" key="11">
    <source>
        <dbReference type="RuleBase" id="RU003910"/>
    </source>
</evidence>
<evidence type="ECO:0000256" key="8">
    <source>
        <dbReference type="ARBA" id="ARBA00023274"/>
    </source>
</evidence>
<geneLocation type="chloroplast" evidence="13"/>
<dbReference type="AlphaFoldDB" id="G8HSL9"/>
<keyword evidence="5 10" id="KW-0699">rRNA-binding</keyword>
<dbReference type="PROSITE" id="PS00057">
    <property type="entry name" value="RIBOSOMAL_S18"/>
    <property type="match status" value="1"/>
</dbReference>
<keyword evidence="4 13" id="KW-0934">Plastid</keyword>
<evidence type="ECO:0000256" key="5">
    <source>
        <dbReference type="ARBA" id="ARBA00022730"/>
    </source>
</evidence>
<dbReference type="GO" id="GO:0003735">
    <property type="term" value="F:structural constituent of ribosome"/>
    <property type="evidence" value="ECO:0007669"/>
    <property type="project" value="InterPro"/>
</dbReference>
<evidence type="ECO:0000256" key="4">
    <source>
        <dbReference type="ARBA" id="ARBA00022640"/>
    </source>
</evidence>
<protein>
    <recommendedName>
        <fullName evidence="9 10">Small ribosomal subunit protein bS18c</fullName>
    </recommendedName>
</protein>
<comment type="subunit">
    <text evidence="10">Part of the 30S ribosomal subunit.</text>
</comment>
<comment type="subcellular location">
    <subcellularLocation>
        <location evidence="1 10">Plastid</location>
        <location evidence="1 10">Chloroplast</location>
    </subcellularLocation>
</comment>
<organism evidence="13">
    <name type="scientific">Halocarpus kirkii</name>
    <dbReference type="NCBI Taxonomy" id="120593"/>
    <lineage>
        <taxon>Eukaryota</taxon>
        <taxon>Viridiplantae</taxon>
        <taxon>Streptophyta</taxon>
        <taxon>Embryophyta</taxon>
        <taxon>Tracheophyta</taxon>
        <taxon>Spermatophyta</taxon>
        <taxon>Pinopsida</taxon>
        <taxon>Pinidae</taxon>
        <taxon>Conifers II</taxon>
        <taxon>Araucariales</taxon>
        <taxon>Podocarpaceae</taxon>
        <taxon>Halocarpus</taxon>
    </lineage>
</organism>
<evidence type="ECO:0000256" key="9">
    <source>
        <dbReference type="ARBA" id="ARBA00035266"/>
    </source>
</evidence>